<name>A0A5C5FLK0_9BASI</name>
<dbReference type="Proteomes" id="UP000311382">
    <property type="component" value="Unassembled WGS sequence"/>
</dbReference>
<feature type="compositionally biased region" description="Basic and acidic residues" evidence="4">
    <location>
        <begin position="1147"/>
        <end position="1165"/>
    </location>
</feature>
<evidence type="ECO:0000313" key="8">
    <source>
        <dbReference type="Proteomes" id="UP000311382"/>
    </source>
</evidence>
<dbReference type="GO" id="GO:0005840">
    <property type="term" value="C:ribosome"/>
    <property type="evidence" value="ECO:0007669"/>
    <property type="project" value="UniProtKB-KW"/>
</dbReference>
<dbReference type="OrthoDB" id="2192888at2759"/>
<dbReference type="STRING" id="5288.A0A5C5FLK0"/>
<dbReference type="InterPro" id="IPR012978">
    <property type="entry name" value="HEAT_RRP12"/>
</dbReference>
<evidence type="ECO:0000256" key="2">
    <source>
        <dbReference type="ARBA" id="ARBA00007690"/>
    </source>
</evidence>
<evidence type="ECO:0000259" key="6">
    <source>
        <dbReference type="Pfam" id="PF25772"/>
    </source>
</evidence>
<comment type="subcellular location">
    <subcellularLocation>
        <location evidence="1">Nucleus</location>
    </subcellularLocation>
</comment>
<feature type="compositionally biased region" description="Basic residues" evidence="4">
    <location>
        <begin position="1095"/>
        <end position="1106"/>
    </location>
</feature>
<keyword evidence="3" id="KW-0539">Nucleus</keyword>
<feature type="compositionally biased region" description="Basic and acidic residues" evidence="4">
    <location>
        <begin position="1253"/>
        <end position="1275"/>
    </location>
</feature>
<gene>
    <name evidence="7" type="ORF">DMC30DRAFT_405312</name>
</gene>
<feature type="domain" description="RRP12 HEAT" evidence="5">
    <location>
        <begin position="360"/>
        <end position="654"/>
    </location>
</feature>
<dbReference type="InterPro" id="IPR011989">
    <property type="entry name" value="ARM-like"/>
</dbReference>
<comment type="caution">
    <text evidence="7">The sequence shown here is derived from an EMBL/GenBank/DDBJ whole genome shotgun (WGS) entry which is preliminary data.</text>
</comment>
<dbReference type="PANTHER" id="PTHR48287:SF1">
    <property type="entry name" value="ARM REPEAT SUPERFAMILY PROTEIN"/>
    <property type="match status" value="1"/>
</dbReference>
<dbReference type="EMBL" id="SOZI01000186">
    <property type="protein sequence ID" value="TNY17640.1"/>
    <property type="molecule type" value="Genomic_DNA"/>
</dbReference>
<keyword evidence="7" id="KW-0687">Ribonucleoprotein</keyword>
<protein>
    <submittedName>
        <fullName evidence="7">Putative ribosomal protein</fullName>
    </submittedName>
</protein>
<evidence type="ECO:0000256" key="4">
    <source>
        <dbReference type="SAM" id="MobiDB-lite"/>
    </source>
</evidence>
<keyword evidence="8" id="KW-1185">Reference proteome</keyword>
<feature type="compositionally biased region" description="Low complexity" evidence="4">
    <location>
        <begin position="1134"/>
        <end position="1146"/>
    </location>
</feature>
<dbReference type="Gene3D" id="1.25.10.10">
    <property type="entry name" value="Leucine-rich Repeat Variant"/>
    <property type="match status" value="1"/>
</dbReference>
<evidence type="ECO:0000256" key="1">
    <source>
        <dbReference type="ARBA" id="ARBA00004123"/>
    </source>
</evidence>
<organism evidence="7 8">
    <name type="scientific">Rhodotorula diobovata</name>
    <dbReference type="NCBI Taxonomy" id="5288"/>
    <lineage>
        <taxon>Eukaryota</taxon>
        <taxon>Fungi</taxon>
        <taxon>Dikarya</taxon>
        <taxon>Basidiomycota</taxon>
        <taxon>Pucciniomycotina</taxon>
        <taxon>Microbotryomycetes</taxon>
        <taxon>Sporidiobolales</taxon>
        <taxon>Sporidiobolaceae</taxon>
        <taxon>Rhodotorula</taxon>
    </lineage>
</organism>
<accession>A0A5C5FLK0</accession>
<sequence length="1311" mass="140224">MTTSAVDQQWAKIRAQVGSQVPAIQRPAHLLVAVEDTLGPSQRAPEAYWVALLSTLDQLASDPKAAAPTSDKRQLLEATLYLLGLLAPHLDPQALRAKHAVLKTLQPLLASFAAHAPALKSLVALAQALLVAAPAQALEKDLDGCRSVYATVLSLCADARPKVRRRAQEAVHAVLASPPPPAAVHPYADETAQWVCAKLDEALRAAKRGGKAAVGPATKTDEHGADESRAIALLTFIRNLGASWPISATPTLLPLLLSTLTLSSQHLTLAALTLLSHLFSAAHAAEHLSDDHVRDTLEALVQARPKVAEGTEQGEKLLGGWVEGVGEGMVAYARTDSAAALERLTTLFPSTLSLLAAASTPALRLAVETACALMIRHCLTDAEILAAGPVVRGVIEQVEKALTSARYAAQAQPHVLALAKALFLRLRLRNPATGEPAAATQLSKVLVLVGKQREDSRFEWKKEADAVLDSAIKVLGPETVLRFLPLGLSADNANPAKARAWLLPLLKPAITNTRLTHFRDVFVPLSAGFFNKAEEAKAGNRAMEAKVWETLVGQVWALLPGYCEYPTDLVEAFSTDFVSLVANVVYTQPALRPSVFKALSTLLSTTLVLTNSTSPPDLLREQFGLTPADGQASLAHLRGLAQTVLSVAFNVYGKMSRGEGGYVLETVAAWVAILPADELAATYERVSGLAAQALDAAALTPHHASSTKDDPTLPPSHALLDILVTLVPQARGTTARALFDFALSDKVVASGDAAVQKKGYRILARLCEESKSEVLKGREGEVIDKVVEGAGKVANGAKRDRVSLLAALVPLIPADSLHIVPSLIPEAVLGTKESNGVTREAAYNLLVSMGQKMASGGRIKRHLIKGMEDSMEDEVDANEEEFVTMLSAGLAAANPHMIAASIGALGRLVWEFHTTLDDSYLAELVDTIAVFLTSANREIVKAGLGFVKIAVVTLKPELVTPSLPQLVPSLVNWSHEHSNHFKVKIRHLLERMIRRFGYDAVERHVPEDDKKLVSNIRKRHARSKKKKAAQATAAGMDVDGADSDEEGAPRPQAAGRSAYDEVLYGSESDVSASEDEAERDAGAPEQGKTAPSGVKNRKAMARKAKKQREEGGAYIQEGEDEVLDLLDDRMMSRISAAKPAAPSASRKPLDSHFKTDDSGRYRFEESGSDDDSAPTAGPSRGAGMGDYVEAMHGEDGHTRDARGRVRFNKTQGKRARGGEDDYDDDDAERDVPVTAGLKELEVSGGGKRKKQKKEVQRVGQEFKAKRAGGDVKKDGMQPYAFVPLSQVAGKKSNQRGPKLGITGLKRAGGKK</sequence>
<feature type="compositionally biased region" description="Basic and acidic residues" evidence="4">
    <location>
        <begin position="1189"/>
        <end position="1203"/>
    </location>
</feature>
<feature type="compositionally biased region" description="Basic residues" evidence="4">
    <location>
        <begin position="1016"/>
        <end position="1028"/>
    </location>
</feature>
<feature type="compositionally biased region" description="Basic residues" evidence="4">
    <location>
        <begin position="1204"/>
        <end position="1215"/>
    </location>
</feature>
<evidence type="ECO:0000259" key="5">
    <source>
        <dbReference type="Pfam" id="PF08161"/>
    </source>
</evidence>
<feature type="region of interest" description="Disordered" evidence="4">
    <location>
        <begin position="1012"/>
        <end position="1119"/>
    </location>
</feature>
<dbReference type="InterPro" id="IPR016024">
    <property type="entry name" value="ARM-type_fold"/>
</dbReference>
<dbReference type="GO" id="GO:0005634">
    <property type="term" value="C:nucleus"/>
    <property type="evidence" value="ECO:0007669"/>
    <property type="project" value="UniProtKB-SubCell"/>
</dbReference>
<feature type="domain" description="RRP12 N-terminal HEAT" evidence="6">
    <location>
        <begin position="43"/>
        <end position="280"/>
    </location>
</feature>
<evidence type="ECO:0000256" key="3">
    <source>
        <dbReference type="ARBA" id="ARBA00023242"/>
    </source>
</evidence>
<dbReference type="Pfam" id="PF25772">
    <property type="entry name" value="HEAT_RRP12_N"/>
    <property type="match status" value="1"/>
</dbReference>
<dbReference type="PANTHER" id="PTHR48287">
    <property type="entry name" value="ARM REPEAT SUPERFAMILY PROTEIN"/>
    <property type="match status" value="1"/>
</dbReference>
<keyword evidence="7" id="KW-0689">Ribosomal protein</keyword>
<comment type="similarity">
    <text evidence="2">Belongs to the RRP12 family.</text>
</comment>
<dbReference type="InterPro" id="IPR057860">
    <property type="entry name" value="HEAT_RRP12_N"/>
</dbReference>
<evidence type="ECO:0000313" key="7">
    <source>
        <dbReference type="EMBL" id="TNY17640.1"/>
    </source>
</evidence>
<proteinExistence type="inferred from homology"/>
<dbReference type="InterPro" id="IPR052087">
    <property type="entry name" value="RRP12"/>
</dbReference>
<dbReference type="Pfam" id="PF08161">
    <property type="entry name" value="RRP12_HEAT"/>
    <property type="match status" value="1"/>
</dbReference>
<reference evidence="7 8" key="1">
    <citation type="submission" date="2019-03" db="EMBL/GenBank/DDBJ databases">
        <title>Rhodosporidium diobovatum UCD-FST 08-225 genome sequencing, assembly, and annotation.</title>
        <authorList>
            <person name="Fakankun I.U."/>
            <person name="Fristensky B."/>
            <person name="Levin D.B."/>
        </authorList>
    </citation>
    <scope>NUCLEOTIDE SEQUENCE [LARGE SCALE GENOMIC DNA]</scope>
    <source>
        <strain evidence="7 8">UCD-FST 08-225</strain>
    </source>
</reference>
<dbReference type="SUPFAM" id="SSF48371">
    <property type="entry name" value="ARM repeat"/>
    <property type="match status" value="1"/>
</dbReference>
<feature type="region of interest" description="Disordered" evidence="4">
    <location>
        <begin position="1134"/>
        <end position="1311"/>
    </location>
</feature>